<dbReference type="STRING" id="394264.SAMN04488040_1641"/>
<reference evidence="15" key="1">
    <citation type="submission" date="2016-10" db="EMBL/GenBank/DDBJ databases">
        <authorList>
            <person name="Varghese N."/>
            <person name="Submissions S."/>
        </authorList>
    </citation>
    <scope>NUCLEOTIDE SEQUENCE [LARGE SCALE GENOMIC DNA]</scope>
    <source>
        <strain evidence="15">DSM 23422</strain>
    </source>
</reference>
<evidence type="ECO:0000256" key="5">
    <source>
        <dbReference type="ARBA" id="ARBA00017058"/>
    </source>
</evidence>
<evidence type="ECO:0000256" key="9">
    <source>
        <dbReference type="ARBA" id="ARBA00030717"/>
    </source>
</evidence>
<evidence type="ECO:0000256" key="2">
    <source>
        <dbReference type="ARBA" id="ARBA00004734"/>
    </source>
</evidence>
<accession>A0A1I6RXE0</accession>
<proteinExistence type="inferred from homology"/>
<dbReference type="GO" id="GO:0070626">
    <property type="term" value="F:(S)-2-(5-amino-1-(5-phospho-D-ribosyl)imidazole-4-carboxamido) succinate lyase (fumarate-forming) activity"/>
    <property type="evidence" value="ECO:0007669"/>
    <property type="project" value="TreeGrafter"/>
</dbReference>
<gene>
    <name evidence="14" type="ORF">SAMN04488040_1641</name>
</gene>
<comment type="similarity">
    <text evidence="3 12">Belongs to the lyase 1 family. Adenylosuccinate lyase subfamily.</text>
</comment>
<dbReference type="UniPathway" id="UPA00074">
    <property type="reaction ID" value="UER00132"/>
</dbReference>
<sequence length="434" mass="48340">MIPRYSRPEMVAIWSPETKFRIWFEIEAHACDAMAKLGVIPQANADAVWKAKDVEFDVARIDEIEAVTKHDVIAFLTHLAEHVGSDEARFVHQGMTSSDVLDTCFNVQLTRAADILIADMGLLLAALKRRAIEHKDTLRVGRSHGIHAEPTTMGLTFARFYAEMDRNLTRLKAAREEIATGAISGAVGTFANIDPRVEEHVCEQLGLSPEPISTQVIPRDRHAAFFAALGVVASSIENVATEVRHMQRTEVLEGAEFFSAGQKGSSAMPHKKNPVLTENLTGLARTIRMAVIPAMENVTLWHERDISHSSVERAIGPDTTITLDFALHRLTGVIDKMLIYPDNMLANMNKFSGLVMSQRVLLALTQAGVSREDSYKLVQRNAMKVWEEGKDFKTELLADPEVLAALSVEEIEEKFDLGYHTKHVDTIFSRVFKD</sequence>
<keyword evidence="6 12" id="KW-0658">Purine biosynthesis</keyword>
<dbReference type="Pfam" id="PF10397">
    <property type="entry name" value="ADSL_C"/>
    <property type="match status" value="1"/>
</dbReference>
<evidence type="ECO:0000256" key="1">
    <source>
        <dbReference type="ARBA" id="ARBA00004706"/>
    </source>
</evidence>
<dbReference type="InterPro" id="IPR022761">
    <property type="entry name" value="Fumarate_lyase_N"/>
</dbReference>
<name>A0A1I6RXE0_9RHOB</name>
<evidence type="ECO:0000256" key="7">
    <source>
        <dbReference type="ARBA" id="ARBA00023239"/>
    </source>
</evidence>
<keyword evidence="7 12" id="KW-0456">Lyase</keyword>
<dbReference type="CDD" id="cd01360">
    <property type="entry name" value="Adenylsuccinate_lyase_1"/>
    <property type="match status" value="1"/>
</dbReference>
<dbReference type="InterPro" id="IPR008948">
    <property type="entry name" value="L-Aspartase-like"/>
</dbReference>
<evidence type="ECO:0000256" key="4">
    <source>
        <dbReference type="ARBA" id="ARBA00012339"/>
    </source>
</evidence>
<dbReference type="GO" id="GO:0004018">
    <property type="term" value="F:N6-(1,2-dicarboxyethyl)AMP AMP-lyase (fumarate-forming) activity"/>
    <property type="evidence" value="ECO:0007669"/>
    <property type="project" value="UniProtKB-UniRule"/>
</dbReference>
<keyword evidence="15" id="KW-1185">Reference proteome</keyword>
<dbReference type="PANTHER" id="PTHR43172">
    <property type="entry name" value="ADENYLOSUCCINATE LYASE"/>
    <property type="match status" value="1"/>
</dbReference>
<dbReference type="GO" id="GO:0005829">
    <property type="term" value="C:cytosol"/>
    <property type="evidence" value="ECO:0007669"/>
    <property type="project" value="TreeGrafter"/>
</dbReference>
<dbReference type="PRINTS" id="PR00145">
    <property type="entry name" value="ARGSUCLYASE"/>
</dbReference>
<dbReference type="GO" id="GO:0006189">
    <property type="term" value="P:'de novo' IMP biosynthetic process"/>
    <property type="evidence" value="ECO:0007669"/>
    <property type="project" value="UniProtKB-UniPathway"/>
</dbReference>
<dbReference type="UniPathway" id="UPA00075">
    <property type="reaction ID" value="UER00336"/>
</dbReference>
<dbReference type="EMBL" id="FPAJ01000002">
    <property type="protein sequence ID" value="SFS69395.1"/>
    <property type="molecule type" value="Genomic_DNA"/>
</dbReference>
<evidence type="ECO:0000259" key="13">
    <source>
        <dbReference type="SMART" id="SM00998"/>
    </source>
</evidence>
<dbReference type="PRINTS" id="PR00149">
    <property type="entry name" value="FUMRATELYASE"/>
</dbReference>
<dbReference type="InterPro" id="IPR000362">
    <property type="entry name" value="Fumarate_lyase_fam"/>
</dbReference>
<dbReference type="PANTHER" id="PTHR43172:SF1">
    <property type="entry name" value="ADENYLOSUCCINATE LYASE"/>
    <property type="match status" value="1"/>
</dbReference>
<dbReference type="OrthoDB" id="9768878at2"/>
<protein>
    <recommendedName>
        <fullName evidence="5 11">Adenylosuccinate lyase</fullName>
        <shortName evidence="12">ASL</shortName>
        <ecNumber evidence="4 11">4.3.2.2</ecNumber>
    </recommendedName>
    <alternativeName>
        <fullName evidence="9 12">Adenylosuccinase</fullName>
    </alternativeName>
</protein>
<evidence type="ECO:0000256" key="12">
    <source>
        <dbReference type="RuleBase" id="RU361172"/>
    </source>
</evidence>
<dbReference type="NCBIfam" id="TIGR00928">
    <property type="entry name" value="purB"/>
    <property type="match status" value="1"/>
</dbReference>
<dbReference type="Gene3D" id="1.10.275.10">
    <property type="entry name" value="Fumarase/aspartase (N-terminal domain)"/>
    <property type="match status" value="1"/>
</dbReference>
<dbReference type="GO" id="GO:0044208">
    <property type="term" value="P:'de novo' AMP biosynthetic process"/>
    <property type="evidence" value="ECO:0007669"/>
    <property type="project" value="UniProtKB-UniPathway"/>
</dbReference>
<evidence type="ECO:0000256" key="10">
    <source>
        <dbReference type="ARBA" id="ARBA00049115"/>
    </source>
</evidence>
<dbReference type="InterPro" id="IPR020557">
    <property type="entry name" value="Fumarate_lyase_CS"/>
</dbReference>
<evidence type="ECO:0000256" key="8">
    <source>
        <dbReference type="ARBA" id="ARBA00024477"/>
    </source>
</evidence>
<organism evidence="14 15">
    <name type="scientific">Sulfitobacter marinus</name>
    <dbReference type="NCBI Taxonomy" id="394264"/>
    <lineage>
        <taxon>Bacteria</taxon>
        <taxon>Pseudomonadati</taxon>
        <taxon>Pseudomonadota</taxon>
        <taxon>Alphaproteobacteria</taxon>
        <taxon>Rhodobacterales</taxon>
        <taxon>Roseobacteraceae</taxon>
        <taxon>Sulfitobacter</taxon>
    </lineage>
</organism>
<evidence type="ECO:0000256" key="3">
    <source>
        <dbReference type="ARBA" id="ARBA00008273"/>
    </source>
</evidence>
<dbReference type="InterPro" id="IPR024083">
    <property type="entry name" value="Fumarase/histidase_N"/>
</dbReference>
<comment type="catalytic activity">
    <reaction evidence="8">
        <text>(2S)-2-[5-amino-1-(5-phospho-beta-D-ribosyl)imidazole-4-carboxamido]succinate = 5-amino-1-(5-phospho-beta-D-ribosyl)imidazole-4-carboxamide + fumarate</text>
        <dbReference type="Rhea" id="RHEA:23920"/>
        <dbReference type="ChEBI" id="CHEBI:29806"/>
        <dbReference type="ChEBI" id="CHEBI:58443"/>
        <dbReference type="ChEBI" id="CHEBI:58475"/>
        <dbReference type="EC" id="4.3.2.2"/>
    </reaction>
    <physiologicalReaction direction="left-to-right" evidence="8">
        <dbReference type="Rhea" id="RHEA:23921"/>
    </physiologicalReaction>
</comment>
<dbReference type="Gene3D" id="1.10.40.30">
    <property type="entry name" value="Fumarase/aspartase (C-terminal domain)"/>
    <property type="match status" value="1"/>
</dbReference>
<evidence type="ECO:0000256" key="11">
    <source>
        <dbReference type="NCBIfam" id="TIGR00928"/>
    </source>
</evidence>
<feature type="domain" description="Adenylosuccinate lyase C-terminal" evidence="13">
    <location>
        <begin position="352"/>
        <end position="432"/>
    </location>
</feature>
<evidence type="ECO:0000313" key="15">
    <source>
        <dbReference type="Proteomes" id="UP000199239"/>
    </source>
</evidence>
<dbReference type="InterPro" id="IPR004769">
    <property type="entry name" value="Pur_lyase"/>
</dbReference>
<dbReference type="PROSITE" id="PS00163">
    <property type="entry name" value="FUMARATE_LYASES"/>
    <property type="match status" value="1"/>
</dbReference>
<dbReference type="Proteomes" id="UP000199239">
    <property type="component" value="Unassembled WGS sequence"/>
</dbReference>
<dbReference type="RefSeq" id="WP_093915823.1">
    <property type="nucleotide sequence ID" value="NZ_FPAJ01000002.1"/>
</dbReference>
<dbReference type="Pfam" id="PF00206">
    <property type="entry name" value="Lyase_1"/>
    <property type="match status" value="1"/>
</dbReference>
<evidence type="ECO:0000313" key="14">
    <source>
        <dbReference type="EMBL" id="SFS69395.1"/>
    </source>
</evidence>
<dbReference type="FunFam" id="1.10.40.30:FF:000007">
    <property type="entry name" value="Adenylosuccinate lyase"/>
    <property type="match status" value="1"/>
</dbReference>
<dbReference type="InterPro" id="IPR019468">
    <property type="entry name" value="AdenyloSucc_lyase_C"/>
</dbReference>
<dbReference type="SMART" id="SM00998">
    <property type="entry name" value="ADSL_C"/>
    <property type="match status" value="1"/>
</dbReference>
<comment type="pathway">
    <text evidence="1 12">Purine metabolism; IMP biosynthesis via de novo pathway; 5-amino-1-(5-phospho-D-ribosyl)imidazole-4-carboxamide from 5-amino-1-(5-phospho-D-ribosyl)imidazole-4-carboxylate: step 2/2.</text>
</comment>
<comment type="catalytic activity">
    <reaction evidence="10">
        <text>N(6)-(1,2-dicarboxyethyl)-AMP = fumarate + AMP</text>
        <dbReference type="Rhea" id="RHEA:16853"/>
        <dbReference type="ChEBI" id="CHEBI:29806"/>
        <dbReference type="ChEBI" id="CHEBI:57567"/>
        <dbReference type="ChEBI" id="CHEBI:456215"/>
        <dbReference type="EC" id="4.3.2.2"/>
    </reaction>
    <physiologicalReaction direction="left-to-right" evidence="10">
        <dbReference type="Rhea" id="RHEA:16854"/>
    </physiologicalReaction>
</comment>
<evidence type="ECO:0000256" key="6">
    <source>
        <dbReference type="ARBA" id="ARBA00022755"/>
    </source>
</evidence>
<dbReference type="FunFam" id="1.20.200.10:FF:000008">
    <property type="entry name" value="Adenylosuccinate lyase"/>
    <property type="match status" value="1"/>
</dbReference>
<comment type="pathway">
    <text evidence="2 12">Purine metabolism; AMP biosynthesis via de novo pathway; AMP from IMP: step 2/2.</text>
</comment>
<dbReference type="SUPFAM" id="SSF48557">
    <property type="entry name" value="L-aspartase-like"/>
    <property type="match status" value="1"/>
</dbReference>
<dbReference type="Gene3D" id="1.20.200.10">
    <property type="entry name" value="Fumarase/aspartase (Central domain)"/>
    <property type="match status" value="1"/>
</dbReference>
<dbReference type="AlphaFoldDB" id="A0A1I6RXE0"/>
<dbReference type="EC" id="4.3.2.2" evidence="4 11"/>